<reference evidence="2" key="1">
    <citation type="journal article" date="2014" name="Front. Microbiol.">
        <title>High frequency of phylogenetically diverse reductive dehalogenase-homologous genes in deep subseafloor sedimentary metagenomes.</title>
        <authorList>
            <person name="Kawai M."/>
            <person name="Futagami T."/>
            <person name="Toyoda A."/>
            <person name="Takaki Y."/>
            <person name="Nishi S."/>
            <person name="Hori S."/>
            <person name="Arai W."/>
            <person name="Tsubouchi T."/>
            <person name="Morono Y."/>
            <person name="Uchiyama I."/>
            <person name="Ito T."/>
            <person name="Fujiyama A."/>
            <person name="Inagaki F."/>
            <person name="Takami H."/>
        </authorList>
    </citation>
    <scope>NUCLEOTIDE SEQUENCE</scope>
    <source>
        <strain evidence="2">Expedition CK06-06</strain>
    </source>
</reference>
<gene>
    <name evidence="2" type="ORF">S01H1_63752</name>
</gene>
<comment type="caution">
    <text evidence="2">The sequence shown here is derived from an EMBL/GenBank/DDBJ whole genome shotgun (WGS) entry which is preliminary data.</text>
</comment>
<protein>
    <submittedName>
        <fullName evidence="2">Uncharacterized protein</fullName>
    </submittedName>
</protein>
<accession>X0X4F9</accession>
<dbReference type="InterPro" id="IPR019734">
    <property type="entry name" value="TPR_rpt"/>
</dbReference>
<dbReference type="Pfam" id="PF14559">
    <property type="entry name" value="TPR_19"/>
    <property type="match status" value="1"/>
</dbReference>
<feature type="compositionally biased region" description="Basic and acidic residues" evidence="1">
    <location>
        <begin position="22"/>
        <end position="31"/>
    </location>
</feature>
<dbReference type="PROSITE" id="PS50005">
    <property type="entry name" value="TPR"/>
    <property type="match status" value="1"/>
</dbReference>
<evidence type="ECO:0000256" key="1">
    <source>
        <dbReference type="SAM" id="MobiDB-lite"/>
    </source>
</evidence>
<name>X0X4F9_9ZZZZ</name>
<dbReference type="InterPro" id="IPR011990">
    <property type="entry name" value="TPR-like_helical_dom_sf"/>
</dbReference>
<feature type="non-terminal residue" evidence="2">
    <location>
        <position position="1"/>
    </location>
</feature>
<sequence>LSEFETSSKNIPDSVDMESTSSDEKKEKDTRLTPTMANIYAKQGHYDKAIAILEEITAKEPDNEEALSLLEEYKIERDARMEQDETGDKE</sequence>
<evidence type="ECO:0000313" key="2">
    <source>
        <dbReference type="EMBL" id="GAG38104.1"/>
    </source>
</evidence>
<feature type="compositionally biased region" description="Polar residues" evidence="1">
    <location>
        <begin position="1"/>
        <end position="11"/>
    </location>
</feature>
<feature type="region of interest" description="Disordered" evidence="1">
    <location>
        <begin position="1"/>
        <end position="32"/>
    </location>
</feature>
<dbReference type="EMBL" id="BARS01041979">
    <property type="protein sequence ID" value="GAG38104.1"/>
    <property type="molecule type" value="Genomic_DNA"/>
</dbReference>
<dbReference type="AlphaFoldDB" id="X0X4F9"/>
<organism evidence="2">
    <name type="scientific">marine sediment metagenome</name>
    <dbReference type="NCBI Taxonomy" id="412755"/>
    <lineage>
        <taxon>unclassified sequences</taxon>
        <taxon>metagenomes</taxon>
        <taxon>ecological metagenomes</taxon>
    </lineage>
</organism>
<dbReference type="Gene3D" id="1.25.40.10">
    <property type="entry name" value="Tetratricopeptide repeat domain"/>
    <property type="match status" value="1"/>
</dbReference>
<dbReference type="SUPFAM" id="SSF48452">
    <property type="entry name" value="TPR-like"/>
    <property type="match status" value="1"/>
</dbReference>
<proteinExistence type="predicted"/>